<dbReference type="RefSeq" id="WP_212608728.1">
    <property type="nucleotide sequence ID" value="NZ_CP073910.1"/>
</dbReference>
<dbReference type="EMBL" id="CP073910">
    <property type="protein sequence ID" value="QUT05026.1"/>
    <property type="molecule type" value="Genomic_DNA"/>
</dbReference>
<keyword evidence="1" id="KW-0812">Transmembrane</keyword>
<organism evidence="2 3">
    <name type="scientific">Sphingobium phenoxybenzoativorans</name>
    <dbReference type="NCBI Taxonomy" id="1592790"/>
    <lineage>
        <taxon>Bacteria</taxon>
        <taxon>Pseudomonadati</taxon>
        <taxon>Pseudomonadota</taxon>
        <taxon>Alphaproteobacteria</taxon>
        <taxon>Sphingomonadales</taxon>
        <taxon>Sphingomonadaceae</taxon>
        <taxon>Sphingobium</taxon>
    </lineage>
</organism>
<protein>
    <submittedName>
        <fullName evidence="2">Uncharacterized protein</fullName>
    </submittedName>
</protein>
<keyword evidence="1" id="KW-0472">Membrane</keyword>
<evidence type="ECO:0000313" key="3">
    <source>
        <dbReference type="Proteomes" id="UP000681425"/>
    </source>
</evidence>
<keyword evidence="3" id="KW-1185">Reference proteome</keyword>
<reference evidence="2" key="1">
    <citation type="submission" date="2021-04" db="EMBL/GenBank/DDBJ databases">
        <title>Isolation of p-tert-butylphenol degrading bacteria Sphingobium phenoxybenzoativorans Tas13 from active sludge.</title>
        <authorList>
            <person name="Li Y."/>
        </authorList>
    </citation>
    <scope>NUCLEOTIDE SEQUENCE</scope>
    <source>
        <strain evidence="2">Tas13</strain>
    </source>
</reference>
<evidence type="ECO:0000256" key="1">
    <source>
        <dbReference type="SAM" id="Phobius"/>
    </source>
</evidence>
<evidence type="ECO:0000313" key="2">
    <source>
        <dbReference type="EMBL" id="QUT05026.1"/>
    </source>
</evidence>
<sequence length="64" mass="6629">MTLARSQTGAPPLLYGLSIFELEAGQGMLLTLLPAVSAGVAILIAVILTARPASGRLRVTESHN</sequence>
<dbReference type="KEGG" id="spph:KFK14_18725"/>
<accession>A0A975K553</accession>
<keyword evidence="1" id="KW-1133">Transmembrane helix</keyword>
<dbReference type="AlphaFoldDB" id="A0A975K553"/>
<gene>
    <name evidence="2" type="ORF">KFK14_18725</name>
</gene>
<feature type="transmembrane region" description="Helical" evidence="1">
    <location>
        <begin position="27"/>
        <end position="48"/>
    </location>
</feature>
<dbReference type="Proteomes" id="UP000681425">
    <property type="component" value="Chromosome"/>
</dbReference>
<proteinExistence type="predicted"/>
<name>A0A975K553_9SPHN</name>